<keyword evidence="7" id="KW-1185">Reference proteome</keyword>
<dbReference type="GO" id="GO:0047499">
    <property type="term" value="F:calcium-independent phospholipase A2 activity"/>
    <property type="evidence" value="ECO:0007669"/>
    <property type="project" value="TreeGrafter"/>
</dbReference>
<keyword evidence="2 4" id="KW-0442">Lipid degradation</keyword>
<accession>A0A6A5CAX9</accession>
<evidence type="ECO:0000256" key="1">
    <source>
        <dbReference type="ARBA" id="ARBA00022801"/>
    </source>
</evidence>
<organism evidence="6 7">
    <name type="scientific">Naegleria fowleri</name>
    <name type="common">Brain eating amoeba</name>
    <dbReference type="NCBI Taxonomy" id="5763"/>
    <lineage>
        <taxon>Eukaryota</taxon>
        <taxon>Discoba</taxon>
        <taxon>Heterolobosea</taxon>
        <taxon>Tetramitia</taxon>
        <taxon>Eutetramitia</taxon>
        <taxon>Vahlkampfiidae</taxon>
        <taxon>Naegleria</taxon>
    </lineage>
</organism>
<dbReference type="GO" id="GO:0019369">
    <property type="term" value="P:arachidonate metabolic process"/>
    <property type="evidence" value="ECO:0007669"/>
    <property type="project" value="TreeGrafter"/>
</dbReference>
<dbReference type="PROSITE" id="PS51635">
    <property type="entry name" value="PNPLA"/>
    <property type="match status" value="1"/>
</dbReference>
<dbReference type="OrthoDB" id="630895at2759"/>
<name>A0A6A5CAX9_NAEFO</name>
<dbReference type="VEuPathDB" id="AmoebaDB:NF0000110"/>
<evidence type="ECO:0000313" key="7">
    <source>
        <dbReference type="Proteomes" id="UP000444721"/>
    </source>
</evidence>
<reference evidence="6 7" key="1">
    <citation type="journal article" date="2019" name="Sci. Rep.">
        <title>Nanopore sequencing improves the draft genome of the human pathogenic amoeba Naegleria fowleri.</title>
        <authorList>
            <person name="Liechti N."/>
            <person name="Schurch N."/>
            <person name="Bruggmann R."/>
            <person name="Wittwer M."/>
        </authorList>
    </citation>
    <scope>NUCLEOTIDE SEQUENCE [LARGE SCALE GENOMIC DNA]</scope>
    <source>
        <strain evidence="6 7">ATCC 30894</strain>
    </source>
</reference>
<evidence type="ECO:0000259" key="5">
    <source>
        <dbReference type="PROSITE" id="PS51635"/>
    </source>
</evidence>
<evidence type="ECO:0000256" key="3">
    <source>
        <dbReference type="ARBA" id="ARBA00023098"/>
    </source>
</evidence>
<feature type="short sequence motif" description="DGA/G" evidence="4">
    <location>
        <begin position="645"/>
        <end position="647"/>
    </location>
</feature>
<dbReference type="InterPro" id="IPR016035">
    <property type="entry name" value="Acyl_Trfase/lysoPLipase"/>
</dbReference>
<dbReference type="OMA" id="DIFELSM"/>
<feature type="short sequence motif" description="GXSXG" evidence="4">
    <location>
        <begin position="425"/>
        <end position="429"/>
    </location>
</feature>
<keyword evidence="1 4" id="KW-0378">Hydrolase</keyword>
<protein>
    <recommendedName>
        <fullName evidence="5">PNPLA domain-containing protein</fullName>
    </recommendedName>
</protein>
<keyword evidence="3 4" id="KW-0443">Lipid metabolism</keyword>
<dbReference type="Gene3D" id="3.40.1090.10">
    <property type="entry name" value="Cytosolic phospholipase A2 catalytic domain"/>
    <property type="match status" value="1"/>
</dbReference>
<dbReference type="AlphaFoldDB" id="A0A6A5CAX9"/>
<dbReference type="RefSeq" id="XP_044568885.1">
    <property type="nucleotide sequence ID" value="XM_044711084.1"/>
</dbReference>
<evidence type="ECO:0000256" key="2">
    <source>
        <dbReference type="ARBA" id="ARBA00022963"/>
    </source>
</evidence>
<dbReference type="Pfam" id="PF01734">
    <property type="entry name" value="Patatin"/>
    <property type="match status" value="1"/>
</dbReference>
<gene>
    <name evidence="6" type="ORF">FDP41_007349</name>
</gene>
<feature type="short sequence motif" description="GXGXXG" evidence="4">
    <location>
        <begin position="393"/>
        <end position="398"/>
    </location>
</feature>
<comment type="caution">
    <text evidence="6">The sequence shown here is derived from an EMBL/GenBank/DDBJ whole genome shotgun (WGS) entry which is preliminary data.</text>
</comment>
<evidence type="ECO:0000256" key="4">
    <source>
        <dbReference type="PROSITE-ProRule" id="PRU01161"/>
    </source>
</evidence>
<sequence>MSLLLRKLSPKALSFLGLMGSEETSNMSNNNNNTINNNSNNNDNLMIKTLAMCYGNVDQLMANTFQKLLGTSQSAMAKFSKFLPFTDKSSNTEKIMQDCIMHQDALSVVVIDVDYWLYYSSLSKYVLNSNDNSSMDNPAQFTIPYHGMLALGIKFGNYIMRWTEFGIVDMIDVSQIDPSILRASVFCRNVTPRSQPTMLKVNASNLKKIATVIVQYNTQYQYDLFDKSPIQFIRDVCTALGVSFKLGNCCFLLKDIETHWKKYHGYEKIGRLENPYLEKDQLITSASHIYYLEMVTNLLRYNNSYSCDFPFEWAIMKSLDRTFKVCSSVALMDPTLRNHYVSRDDNPFISLEKSFGKSVSSYQLDNSDYTSSNLSAPSLPDTDYTICVLSLDGGGTRGIILAIILAELEKRTGRKLKDMFHLVCGTSTGALCARSIQAGFDAETILSLYLEFATKIFSSKQLLNETVTKLYKVVSSGFFYEASKLESLILNQVGRTSDGNDILTLNDLHTVSPKAFFVSTLIPKSSTHNEKDDFKEVTEVTVSKSSSLSSNGRSMSTDSLYSAVVNEDNTALTESSETPSRATTDEAISYIFRTYPCPFLKDSHPTRYKGTWNGKNVTVASALRASTAAPVYFEKKKIGSCHFIDGGVSNNNPTELAVSEMKKLFPNHKNFCIVSLGTGKITKTNSNKGGWFSFSSSSNNNKSDNTELISSNVNTLLDIFELSMSSEAIHRRVTDLISETTDRNIMYFRLNPTLDQDIPLDSTAPEAFELMTNKTREYVRSEDAFNNLVKFMKSKQ</sequence>
<dbReference type="InterPro" id="IPR002641">
    <property type="entry name" value="PNPLA_dom"/>
</dbReference>
<dbReference type="EMBL" id="VFQX01000003">
    <property type="protein sequence ID" value="KAF0984172.1"/>
    <property type="molecule type" value="Genomic_DNA"/>
</dbReference>
<dbReference type="GeneID" id="68114567"/>
<proteinExistence type="predicted"/>
<dbReference type="GO" id="GO:0016020">
    <property type="term" value="C:membrane"/>
    <property type="evidence" value="ECO:0007669"/>
    <property type="project" value="TreeGrafter"/>
</dbReference>
<dbReference type="PANTHER" id="PTHR24185:SF1">
    <property type="entry name" value="CALCIUM-INDEPENDENT PHOSPHOLIPASE A2-GAMMA"/>
    <property type="match status" value="1"/>
</dbReference>
<evidence type="ECO:0000313" key="6">
    <source>
        <dbReference type="EMBL" id="KAF0984172.1"/>
    </source>
</evidence>
<dbReference type="VEuPathDB" id="AmoebaDB:NfTy_002470"/>
<dbReference type="SUPFAM" id="SSF52151">
    <property type="entry name" value="FabD/lysophospholipase-like"/>
    <property type="match status" value="1"/>
</dbReference>
<feature type="domain" description="PNPLA" evidence="5">
    <location>
        <begin position="389"/>
        <end position="658"/>
    </location>
</feature>
<feature type="active site" description="Proton acceptor" evidence="4">
    <location>
        <position position="645"/>
    </location>
</feature>
<dbReference type="GO" id="GO:0016042">
    <property type="term" value="P:lipid catabolic process"/>
    <property type="evidence" value="ECO:0007669"/>
    <property type="project" value="UniProtKB-UniRule"/>
</dbReference>
<feature type="active site" description="Nucleophile" evidence="4">
    <location>
        <position position="427"/>
    </location>
</feature>
<dbReference type="Proteomes" id="UP000444721">
    <property type="component" value="Unassembled WGS sequence"/>
</dbReference>
<dbReference type="VEuPathDB" id="AmoebaDB:FDP41_007349"/>
<dbReference type="PANTHER" id="PTHR24185">
    <property type="entry name" value="CALCIUM-INDEPENDENT PHOSPHOLIPASE A2-GAMMA"/>
    <property type="match status" value="1"/>
</dbReference>